<gene>
    <name evidence="2" type="ORF">GCM10009550_32760</name>
</gene>
<keyword evidence="3" id="KW-1185">Reference proteome</keyword>
<name>A0ABN1R624_9ACTN</name>
<comment type="caution">
    <text evidence="2">The sequence shown here is derived from an EMBL/GenBank/DDBJ whole genome shotgun (WGS) entry which is preliminary data.</text>
</comment>
<evidence type="ECO:0008006" key="4">
    <source>
        <dbReference type="Google" id="ProtNLM"/>
    </source>
</evidence>
<dbReference type="Proteomes" id="UP001500665">
    <property type="component" value="Unassembled WGS sequence"/>
</dbReference>
<dbReference type="RefSeq" id="WP_344241619.1">
    <property type="nucleotide sequence ID" value="NZ_BAAAHH010000011.1"/>
</dbReference>
<accession>A0ABN1R624</accession>
<protein>
    <recommendedName>
        <fullName evidence="4">PknH-like protein</fullName>
    </recommendedName>
</protein>
<feature type="region of interest" description="Disordered" evidence="1">
    <location>
        <begin position="24"/>
        <end position="49"/>
    </location>
</feature>
<dbReference type="PROSITE" id="PS51257">
    <property type="entry name" value="PROKAR_LIPOPROTEIN"/>
    <property type="match status" value="1"/>
</dbReference>
<organism evidence="2 3">
    <name type="scientific">Actinocorallia libanotica</name>
    <dbReference type="NCBI Taxonomy" id="46162"/>
    <lineage>
        <taxon>Bacteria</taxon>
        <taxon>Bacillati</taxon>
        <taxon>Actinomycetota</taxon>
        <taxon>Actinomycetes</taxon>
        <taxon>Streptosporangiales</taxon>
        <taxon>Thermomonosporaceae</taxon>
        <taxon>Actinocorallia</taxon>
    </lineage>
</organism>
<evidence type="ECO:0000313" key="2">
    <source>
        <dbReference type="EMBL" id="GAA0952209.1"/>
    </source>
</evidence>
<reference evidence="2 3" key="1">
    <citation type="journal article" date="2019" name="Int. J. Syst. Evol. Microbiol.">
        <title>The Global Catalogue of Microorganisms (GCM) 10K type strain sequencing project: providing services to taxonomists for standard genome sequencing and annotation.</title>
        <authorList>
            <consortium name="The Broad Institute Genomics Platform"/>
            <consortium name="The Broad Institute Genome Sequencing Center for Infectious Disease"/>
            <person name="Wu L."/>
            <person name="Ma J."/>
        </authorList>
    </citation>
    <scope>NUCLEOTIDE SEQUENCE [LARGE SCALE GENOMIC DNA]</scope>
    <source>
        <strain evidence="2 3">JCM 10696</strain>
    </source>
</reference>
<proteinExistence type="predicted"/>
<dbReference type="EMBL" id="BAAAHH010000011">
    <property type="protein sequence ID" value="GAA0952209.1"/>
    <property type="molecule type" value="Genomic_DNA"/>
</dbReference>
<evidence type="ECO:0000256" key="1">
    <source>
        <dbReference type="SAM" id="MobiDB-lite"/>
    </source>
</evidence>
<evidence type="ECO:0000313" key="3">
    <source>
        <dbReference type="Proteomes" id="UP001500665"/>
    </source>
</evidence>
<sequence length="243" mass="27381">MPTPGTREFFAAFICLALALAGCSKDQSKTSPPPTSPSSPSPTPIPSFTTEQIKSSLLDERDLGKDWKETEQLSAFKEGELRGCSEARIELIGEPARSSKKFGGPDHSFTGANYARFIAVYKSADQASDAFEQVRNSLAKCPDKKKIPFKRLPKKKFVYQHDDTWKLTENEIEGWRHARGSEKSVYPESVSLINVIHYSIDYAQRGNVIFSSMYYQRAKPKESSDPIFEAADEILLEQLKRFR</sequence>
<feature type="compositionally biased region" description="Pro residues" evidence="1">
    <location>
        <begin position="31"/>
        <end position="45"/>
    </location>
</feature>